<feature type="domain" description="Surface-adhesin protein E-like" evidence="2">
    <location>
        <begin position="21"/>
        <end position="136"/>
    </location>
</feature>
<dbReference type="Pfam" id="PF16747">
    <property type="entry name" value="Adhesin_E"/>
    <property type="match status" value="1"/>
</dbReference>
<organism evidence="3 4">
    <name type="scientific">Variovorax paradoxus</name>
    <dbReference type="NCBI Taxonomy" id="34073"/>
    <lineage>
        <taxon>Bacteria</taxon>
        <taxon>Pseudomonadati</taxon>
        <taxon>Pseudomonadota</taxon>
        <taxon>Betaproteobacteria</taxon>
        <taxon>Burkholderiales</taxon>
        <taxon>Comamonadaceae</taxon>
        <taxon>Variovorax</taxon>
    </lineage>
</organism>
<feature type="chain" id="PRO_5041724229" description="Surface-adhesin protein E-like domain-containing protein" evidence="1">
    <location>
        <begin position="20"/>
        <end position="154"/>
    </location>
</feature>
<evidence type="ECO:0000259" key="2">
    <source>
        <dbReference type="Pfam" id="PF16747"/>
    </source>
</evidence>
<evidence type="ECO:0000313" key="4">
    <source>
        <dbReference type="Proteomes" id="UP000077852"/>
    </source>
</evidence>
<evidence type="ECO:0000313" key="3">
    <source>
        <dbReference type="EMBL" id="OAK64311.1"/>
    </source>
</evidence>
<comment type="caution">
    <text evidence="3">The sequence shown here is derived from an EMBL/GenBank/DDBJ whole genome shotgun (WGS) entry which is preliminary data.</text>
</comment>
<dbReference type="InterPro" id="IPR031939">
    <property type="entry name" value="Adhesin_E-like"/>
</dbReference>
<name>A0AA91IB78_VARPD</name>
<keyword evidence="1" id="KW-0732">Signal</keyword>
<dbReference type="EMBL" id="LVHG01000038">
    <property type="protein sequence ID" value="OAK64311.1"/>
    <property type="molecule type" value="Genomic_DNA"/>
</dbReference>
<reference evidence="3 4" key="1">
    <citation type="submission" date="2016-03" db="EMBL/GenBank/DDBJ databases">
        <title>Genome sequence of Variovorax paradoxus KB5.</title>
        <authorList>
            <person name="Jeong H."/>
            <person name="Hong C.E."/>
            <person name="Jo S.H."/>
            <person name="Park J.M."/>
        </authorList>
    </citation>
    <scope>NUCLEOTIDE SEQUENCE [LARGE SCALE GENOMIC DNA]</scope>
    <source>
        <strain evidence="3 4">KB5</strain>
    </source>
</reference>
<protein>
    <recommendedName>
        <fullName evidence="2">Surface-adhesin protein E-like domain-containing protein</fullName>
    </recommendedName>
</protein>
<dbReference type="AlphaFoldDB" id="A0AA91IB78"/>
<evidence type="ECO:0000256" key="1">
    <source>
        <dbReference type="SAM" id="SignalP"/>
    </source>
</evidence>
<accession>A0AA91IB78</accession>
<dbReference type="RefSeq" id="WP_081267826.1">
    <property type="nucleotide sequence ID" value="NZ_LVHG01000038.1"/>
</dbReference>
<feature type="signal peptide" evidence="1">
    <location>
        <begin position="1"/>
        <end position="19"/>
    </location>
</feature>
<sequence>MKRIPLLCLVLLASAGVRAEWLTLTGTPGDADSSYVQVDPASIEVDGAHRTVALRMNLQAGRLNRDGVRFRSFQGIATVDCDARSARYVSASYFSQPNFVGEPAQVKHFEAGDVRPVTLPGAPPELAARTVNAACAVRPKQAPRPEGTGESLPR</sequence>
<gene>
    <name evidence="3" type="ORF">A3K87_14990</name>
</gene>
<dbReference type="Proteomes" id="UP000077852">
    <property type="component" value="Unassembled WGS sequence"/>
</dbReference>
<proteinExistence type="predicted"/>